<sequence>MNKDDYTTVVDYPVEFAYDPEQYMPIGDLPSGLQIEINGNGWDLLRKYFNINESPFIIELENPARQNQIQTSELKRSLTDFLSPTQLLSILDDSLSFQIDRIQSARLRPYLDSTSFSLATNYRLISKISFDPDQITLRGPSSVLENFEGEFPVFLDENRIDQNIEKKVKLEIPKQYRDQLSLQDEVVTVSFNVVNFLEGNQRLNLVKRNFPNKASLANEDEPILFYYLVDSREVEKFSEIEFEAILDFSQRNREDSTILVRVSPKPEYLEILRIVPEKIKIVYE</sequence>
<comment type="caution">
    <text evidence="1">The sequence shown here is derived from an EMBL/GenBank/DDBJ whole genome shotgun (WGS) entry which is preliminary data.</text>
</comment>
<keyword evidence="2" id="KW-1185">Reference proteome</keyword>
<evidence type="ECO:0000313" key="2">
    <source>
        <dbReference type="Proteomes" id="UP001595805"/>
    </source>
</evidence>
<dbReference type="RefSeq" id="WP_377902923.1">
    <property type="nucleotide sequence ID" value="NZ_JBHRZS010000003.1"/>
</dbReference>
<reference evidence="2" key="1">
    <citation type="journal article" date="2019" name="Int. J. Syst. Evol. Microbiol.">
        <title>The Global Catalogue of Microorganisms (GCM) 10K type strain sequencing project: providing services to taxonomists for standard genome sequencing and annotation.</title>
        <authorList>
            <consortium name="The Broad Institute Genomics Platform"/>
            <consortium name="The Broad Institute Genome Sequencing Center for Infectious Disease"/>
            <person name="Wu L."/>
            <person name="Ma J."/>
        </authorList>
    </citation>
    <scope>NUCLEOTIDE SEQUENCE [LARGE SCALE GENOMIC DNA]</scope>
    <source>
        <strain evidence="2">CCUG 60523</strain>
    </source>
</reference>
<protein>
    <submittedName>
        <fullName evidence="1">YbbR-like domain-containing protein</fullName>
    </submittedName>
</protein>
<organism evidence="1 2">
    <name type="scientific">Algoriphagus namhaensis</name>
    <dbReference type="NCBI Taxonomy" id="915353"/>
    <lineage>
        <taxon>Bacteria</taxon>
        <taxon>Pseudomonadati</taxon>
        <taxon>Bacteroidota</taxon>
        <taxon>Cytophagia</taxon>
        <taxon>Cytophagales</taxon>
        <taxon>Cyclobacteriaceae</taxon>
        <taxon>Algoriphagus</taxon>
    </lineage>
</organism>
<evidence type="ECO:0000313" key="1">
    <source>
        <dbReference type="EMBL" id="MFC3878955.1"/>
    </source>
</evidence>
<proteinExistence type="predicted"/>
<dbReference type="EMBL" id="JBHRZS010000003">
    <property type="protein sequence ID" value="MFC3878955.1"/>
    <property type="molecule type" value="Genomic_DNA"/>
</dbReference>
<gene>
    <name evidence="1" type="ORF">ACFOSV_02145</name>
</gene>
<dbReference type="Gene3D" id="2.170.120.40">
    <property type="entry name" value="YbbR-like domain"/>
    <property type="match status" value="1"/>
</dbReference>
<dbReference type="Proteomes" id="UP001595805">
    <property type="component" value="Unassembled WGS sequence"/>
</dbReference>
<name>A0ABV8APS2_9BACT</name>
<accession>A0ABV8APS2</accession>